<sequence length="172" mass="19132">MQHFPLKLYKMGPIYADCVSDTKTRYLKNNSCQPFTCVEIICPQPRRALRVPYFMEDLNRFSPEPKSILLRNRDKTSLEIIGVLLNKDDIDVGGIDGSNEVGYFRGSPPARTHNPVVHDAQFTKQMNTIANTSPVLPNPSVRVVADRGSPKVRVEGFACGNSDPRCAVPTLA</sequence>
<comment type="caution">
    <text evidence="1">The sequence shown here is derived from an EMBL/GenBank/DDBJ whole genome shotgun (WGS) entry which is preliminary data.</text>
</comment>
<gene>
    <name evidence="1" type="ORF">KSP39_PZI011392</name>
</gene>
<organism evidence="1 2">
    <name type="scientific">Platanthera zijinensis</name>
    <dbReference type="NCBI Taxonomy" id="2320716"/>
    <lineage>
        <taxon>Eukaryota</taxon>
        <taxon>Viridiplantae</taxon>
        <taxon>Streptophyta</taxon>
        <taxon>Embryophyta</taxon>
        <taxon>Tracheophyta</taxon>
        <taxon>Spermatophyta</taxon>
        <taxon>Magnoliopsida</taxon>
        <taxon>Liliopsida</taxon>
        <taxon>Asparagales</taxon>
        <taxon>Orchidaceae</taxon>
        <taxon>Orchidoideae</taxon>
        <taxon>Orchideae</taxon>
        <taxon>Orchidinae</taxon>
        <taxon>Platanthera</taxon>
    </lineage>
</organism>
<protein>
    <submittedName>
        <fullName evidence="1">Uncharacterized protein</fullName>
    </submittedName>
</protein>
<keyword evidence="2" id="KW-1185">Reference proteome</keyword>
<dbReference type="Proteomes" id="UP001418222">
    <property type="component" value="Unassembled WGS sequence"/>
</dbReference>
<dbReference type="PANTHER" id="PTHR33384:SF27">
    <property type="entry name" value="OS05G0102500 PROTEIN"/>
    <property type="match status" value="1"/>
</dbReference>
<dbReference type="PANTHER" id="PTHR33384">
    <property type="entry name" value="EXPRESSED PROTEIN"/>
    <property type="match status" value="1"/>
</dbReference>
<accession>A0AAP0G581</accession>
<name>A0AAP0G581_9ASPA</name>
<evidence type="ECO:0000313" key="1">
    <source>
        <dbReference type="EMBL" id="KAK8938379.1"/>
    </source>
</evidence>
<dbReference type="EMBL" id="JBBWWQ010000009">
    <property type="protein sequence ID" value="KAK8938379.1"/>
    <property type="molecule type" value="Genomic_DNA"/>
</dbReference>
<reference evidence="1 2" key="1">
    <citation type="journal article" date="2022" name="Nat. Plants">
        <title>Genomes of leafy and leafless Platanthera orchids illuminate the evolution of mycoheterotrophy.</title>
        <authorList>
            <person name="Li M.H."/>
            <person name="Liu K.W."/>
            <person name="Li Z."/>
            <person name="Lu H.C."/>
            <person name="Ye Q.L."/>
            <person name="Zhang D."/>
            <person name="Wang J.Y."/>
            <person name="Li Y.F."/>
            <person name="Zhong Z.M."/>
            <person name="Liu X."/>
            <person name="Yu X."/>
            <person name="Liu D.K."/>
            <person name="Tu X.D."/>
            <person name="Liu B."/>
            <person name="Hao Y."/>
            <person name="Liao X.Y."/>
            <person name="Jiang Y.T."/>
            <person name="Sun W.H."/>
            <person name="Chen J."/>
            <person name="Chen Y.Q."/>
            <person name="Ai Y."/>
            <person name="Zhai J.W."/>
            <person name="Wu S.S."/>
            <person name="Zhou Z."/>
            <person name="Hsiao Y.Y."/>
            <person name="Wu W.L."/>
            <person name="Chen Y.Y."/>
            <person name="Lin Y.F."/>
            <person name="Hsu J.L."/>
            <person name="Li C.Y."/>
            <person name="Wang Z.W."/>
            <person name="Zhao X."/>
            <person name="Zhong W.Y."/>
            <person name="Ma X.K."/>
            <person name="Ma L."/>
            <person name="Huang J."/>
            <person name="Chen G.Z."/>
            <person name="Huang M.Z."/>
            <person name="Huang L."/>
            <person name="Peng D.H."/>
            <person name="Luo Y.B."/>
            <person name="Zou S.Q."/>
            <person name="Chen S.P."/>
            <person name="Lan S."/>
            <person name="Tsai W.C."/>
            <person name="Van de Peer Y."/>
            <person name="Liu Z.J."/>
        </authorList>
    </citation>
    <scope>NUCLEOTIDE SEQUENCE [LARGE SCALE GENOMIC DNA]</scope>
    <source>
        <strain evidence="1">Lor287</strain>
    </source>
</reference>
<evidence type="ECO:0000313" key="2">
    <source>
        <dbReference type="Proteomes" id="UP001418222"/>
    </source>
</evidence>
<dbReference type="AlphaFoldDB" id="A0AAP0G581"/>
<proteinExistence type="predicted"/>